<dbReference type="AlphaFoldDB" id="A0A2N3PIX0"/>
<dbReference type="PANTHER" id="PTHR36573">
    <property type="entry name" value="INTERMEMBRANE PHOSPHOLIPID TRANSPORT SYSTEM BINDING PROTEIN MLAC"/>
    <property type="match status" value="1"/>
</dbReference>
<dbReference type="OrthoDB" id="9798905at2"/>
<protein>
    <submittedName>
        <fullName evidence="1">Toluene tolerance protein</fullName>
    </submittedName>
</protein>
<dbReference type="Proteomes" id="UP000233350">
    <property type="component" value="Unassembled WGS sequence"/>
</dbReference>
<proteinExistence type="predicted"/>
<dbReference type="PANTHER" id="PTHR36573:SF1">
    <property type="entry name" value="INTERMEMBRANE PHOSPHOLIPID TRANSPORT SYSTEM BINDING PROTEIN MLAC"/>
    <property type="match status" value="1"/>
</dbReference>
<dbReference type="STRING" id="556267.HWAG_00125"/>
<dbReference type="InterPro" id="IPR042245">
    <property type="entry name" value="Tgt2/MlaC_sf"/>
</dbReference>
<reference evidence="1 2" key="1">
    <citation type="submission" date="2016-07" db="EMBL/GenBank/DDBJ databases">
        <title>Detection of Helicobacter winghamensis from caecal content of red fox (Vulpes vulpes).</title>
        <authorList>
            <person name="Zanoni R.G."/>
            <person name="Florio D."/>
            <person name="Caffara M."/>
            <person name="Renzi M."/>
            <person name="Parisi A."/>
            <person name="Pasquali F."/>
            <person name="Manfreda G."/>
        </authorList>
    </citation>
    <scope>NUCLEOTIDE SEQUENCE [LARGE SCALE GENOMIC DNA]</scope>
    <source>
        <strain evidence="1 2">295_13</strain>
    </source>
</reference>
<dbReference type="InterPro" id="IPR008869">
    <property type="entry name" value="MlaC/ttg2D"/>
</dbReference>
<sequence>MKTLTKLLFAWIFLISLSFSIEFDKIDSTMKTNINTTLRILQKLPKTTQNTPKDEANIQQVANQIFVLFDPIFDYNLMSQLALSQYYKTLTPEQFKAFRESFERNLKKNFTDKLKLYKDEKMEVVGGDQPKSNRYNLKTSLILDGKVNYITFKFYDNKKDWKIYDVDILGVSVIQTYRSQISDFLAKSDFNALLDGLQSEISFETK</sequence>
<dbReference type="GeneID" id="97289574"/>
<dbReference type="EMBL" id="MBPK01000040">
    <property type="protein sequence ID" value="PKT80882.1"/>
    <property type="molecule type" value="Genomic_DNA"/>
</dbReference>
<keyword evidence="2" id="KW-1185">Reference proteome</keyword>
<evidence type="ECO:0000313" key="1">
    <source>
        <dbReference type="EMBL" id="PKT80882.1"/>
    </source>
</evidence>
<dbReference type="Pfam" id="PF05494">
    <property type="entry name" value="MlaC"/>
    <property type="match status" value="1"/>
</dbReference>
<name>A0A2N3PIX0_9HELI</name>
<organism evidence="1 2">
    <name type="scientific">Helicobacter winghamensis</name>
    <dbReference type="NCBI Taxonomy" id="157268"/>
    <lineage>
        <taxon>Bacteria</taxon>
        <taxon>Pseudomonadati</taxon>
        <taxon>Campylobacterota</taxon>
        <taxon>Epsilonproteobacteria</taxon>
        <taxon>Campylobacterales</taxon>
        <taxon>Helicobacteraceae</taxon>
        <taxon>Helicobacter</taxon>
    </lineage>
</organism>
<dbReference type="Gene3D" id="3.10.450.710">
    <property type="entry name" value="Tgt2/MlaC"/>
    <property type="match status" value="1"/>
</dbReference>
<comment type="caution">
    <text evidence="1">The sequence shown here is derived from an EMBL/GenBank/DDBJ whole genome shotgun (WGS) entry which is preliminary data.</text>
</comment>
<evidence type="ECO:0000313" key="2">
    <source>
        <dbReference type="Proteomes" id="UP000233350"/>
    </source>
</evidence>
<dbReference type="RefSeq" id="WP_040498232.1">
    <property type="nucleotide sequence ID" value="NZ_CABKOI010000021.1"/>
</dbReference>
<gene>
    <name evidence="1" type="ORF">BCM31_02680</name>
</gene>
<accession>A0A2N3PIX0</accession>